<dbReference type="AlphaFoldDB" id="A0A6A2R977"/>
<dbReference type="Proteomes" id="UP000470200">
    <property type="component" value="Unassembled WGS sequence"/>
</dbReference>
<name>A0A6A2R977_BIFAD</name>
<dbReference type="PROSITE" id="PS51257">
    <property type="entry name" value="PROKAR_LIPOPROTEIN"/>
    <property type="match status" value="1"/>
</dbReference>
<comment type="caution">
    <text evidence="1">The sequence shown here is derived from an EMBL/GenBank/DDBJ whole genome shotgun (WGS) entry which is preliminary data.</text>
</comment>
<accession>A0A6A2R977</accession>
<reference evidence="1 2" key="1">
    <citation type="journal article" date="2019" name="Nat. Med.">
        <title>A library of human gut bacterial isolates paired with longitudinal multiomics data enables mechanistic microbiome research.</title>
        <authorList>
            <person name="Poyet M."/>
            <person name="Groussin M."/>
            <person name="Gibbons S.M."/>
            <person name="Avila-Pacheco J."/>
            <person name="Jiang X."/>
            <person name="Kearney S.M."/>
            <person name="Perrotta A.R."/>
            <person name="Berdy B."/>
            <person name="Zhao S."/>
            <person name="Lieberman T.D."/>
            <person name="Swanson P.K."/>
            <person name="Smith M."/>
            <person name="Roesemann S."/>
            <person name="Alexander J.E."/>
            <person name="Rich S.A."/>
            <person name="Livny J."/>
            <person name="Vlamakis H."/>
            <person name="Clish C."/>
            <person name="Bullock K."/>
            <person name="Deik A."/>
            <person name="Scott J."/>
            <person name="Pierce K.A."/>
            <person name="Xavier R.J."/>
            <person name="Alm E.J."/>
        </authorList>
    </citation>
    <scope>NUCLEOTIDE SEQUENCE [LARGE SCALE GENOMIC DNA]</scope>
    <source>
        <strain evidence="1 2">BIOML-A105</strain>
    </source>
</reference>
<gene>
    <name evidence="1" type="ORF">GA629_09355</name>
</gene>
<evidence type="ECO:0000313" key="2">
    <source>
        <dbReference type="Proteomes" id="UP000470200"/>
    </source>
</evidence>
<evidence type="ECO:0008006" key="3">
    <source>
        <dbReference type="Google" id="ProtNLM"/>
    </source>
</evidence>
<protein>
    <recommendedName>
        <fullName evidence="3">Secreted protein</fullName>
    </recommendedName>
</protein>
<dbReference type="EMBL" id="WDIP01000012">
    <property type="protein sequence ID" value="KAB5883040.1"/>
    <property type="molecule type" value="Genomic_DNA"/>
</dbReference>
<sequence length="117" mass="12805">MKKVSIHAVQRLFWILVAVIACSLTTLLITPRQAHALSGNCSAEMVYDAVGTRGKGRCSSLGSDTKAQVTLDISIGVDRHSAWFTKTNTDYYTSYWVNNGQGLNGFPRSARVDLAPR</sequence>
<proteinExistence type="predicted"/>
<dbReference type="RefSeq" id="WP_130082336.1">
    <property type="nucleotide sequence ID" value="NZ_RCXE01000006.1"/>
</dbReference>
<evidence type="ECO:0000313" key="1">
    <source>
        <dbReference type="EMBL" id="KAB5883040.1"/>
    </source>
</evidence>
<organism evidence="1 2">
    <name type="scientific">Bifidobacterium adolescentis</name>
    <dbReference type="NCBI Taxonomy" id="1680"/>
    <lineage>
        <taxon>Bacteria</taxon>
        <taxon>Bacillati</taxon>
        <taxon>Actinomycetota</taxon>
        <taxon>Actinomycetes</taxon>
        <taxon>Bifidobacteriales</taxon>
        <taxon>Bifidobacteriaceae</taxon>
        <taxon>Bifidobacterium</taxon>
    </lineage>
</organism>